<keyword evidence="1" id="KW-0812">Transmembrane</keyword>
<dbReference type="EMBL" id="BNEB01000005">
    <property type="protein sequence ID" value="GHI63305.1"/>
    <property type="molecule type" value="Genomic_DNA"/>
</dbReference>
<gene>
    <name evidence="2" type="ORF">Saso_49550</name>
</gene>
<proteinExistence type="predicted"/>
<name>A0ABQ3S591_9ACTN</name>
<reference evidence="3" key="1">
    <citation type="submission" date="2023-07" db="EMBL/GenBank/DDBJ databases">
        <title>Whole genome shotgun sequence of Streptomyces cacaoi subsp. asoensis NBRC 13813.</title>
        <authorList>
            <person name="Komaki H."/>
            <person name="Tamura T."/>
        </authorList>
    </citation>
    <scope>NUCLEOTIDE SEQUENCE [LARGE SCALE GENOMIC DNA]</scope>
    <source>
        <strain evidence="3">NBRC 13813</strain>
    </source>
</reference>
<sequence>MLTLLVLLLGWAALLTFGVGLSSLKGPPRAALRWWILYGCALAAVVTALVLAWQTLDSHCRAHPTSRQCGPHPFGE</sequence>
<keyword evidence="3" id="KW-1185">Reference proteome</keyword>
<protein>
    <recommendedName>
        <fullName evidence="4">Integral membrane protein</fullName>
    </recommendedName>
</protein>
<evidence type="ECO:0000256" key="1">
    <source>
        <dbReference type="SAM" id="Phobius"/>
    </source>
</evidence>
<evidence type="ECO:0000313" key="2">
    <source>
        <dbReference type="EMBL" id="GHI63305.1"/>
    </source>
</evidence>
<dbReference type="Proteomes" id="UP000649259">
    <property type="component" value="Unassembled WGS sequence"/>
</dbReference>
<accession>A0ABQ3S591</accession>
<keyword evidence="1" id="KW-1133">Transmembrane helix</keyword>
<organism evidence="2 3">
    <name type="scientific">Streptomyces asoensis</name>
    <dbReference type="NCBI Taxonomy" id="249586"/>
    <lineage>
        <taxon>Bacteria</taxon>
        <taxon>Bacillati</taxon>
        <taxon>Actinomycetota</taxon>
        <taxon>Actinomycetes</taxon>
        <taxon>Kitasatosporales</taxon>
        <taxon>Streptomycetaceae</taxon>
        <taxon>Streptomyces</taxon>
    </lineage>
</organism>
<evidence type="ECO:0000313" key="3">
    <source>
        <dbReference type="Proteomes" id="UP000649259"/>
    </source>
</evidence>
<feature type="transmembrane region" description="Helical" evidence="1">
    <location>
        <begin position="32"/>
        <end position="53"/>
    </location>
</feature>
<evidence type="ECO:0008006" key="4">
    <source>
        <dbReference type="Google" id="ProtNLM"/>
    </source>
</evidence>
<comment type="caution">
    <text evidence="2">The sequence shown here is derived from an EMBL/GenBank/DDBJ whole genome shotgun (WGS) entry which is preliminary data.</text>
</comment>
<dbReference type="GeneID" id="91472791"/>
<keyword evidence="1" id="KW-0472">Membrane</keyword>
<dbReference type="RefSeq" id="WP_189921647.1">
    <property type="nucleotide sequence ID" value="NZ_BMSI01000005.1"/>
</dbReference>